<feature type="domain" description="Tyrosine specific protein phosphatases" evidence="3">
    <location>
        <begin position="278"/>
        <end position="349"/>
    </location>
</feature>
<dbReference type="InterPro" id="IPR016130">
    <property type="entry name" value="Tyr_Pase_AS"/>
</dbReference>
<dbReference type="PROSITE" id="PS50056">
    <property type="entry name" value="TYR_PHOSPHATASE_2"/>
    <property type="match status" value="1"/>
</dbReference>
<dbReference type="AlphaFoldDB" id="A0AA36MAL7"/>
<dbReference type="SMART" id="SM00194">
    <property type="entry name" value="PTPc"/>
    <property type="match status" value="1"/>
</dbReference>
<dbReference type="PROSITE" id="PS50055">
    <property type="entry name" value="TYR_PHOSPHATASE_PTP"/>
    <property type="match status" value="1"/>
</dbReference>
<comment type="caution">
    <text evidence="4">The sequence shown here is derived from an EMBL/GenBank/DDBJ whole genome shotgun (WGS) entry which is preliminary data.</text>
</comment>
<dbReference type="SUPFAM" id="SSF52799">
    <property type="entry name" value="(Phosphotyrosine protein) phosphatases II"/>
    <property type="match status" value="1"/>
</dbReference>
<dbReference type="SMART" id="SM00404">
    <property type="entry name" value="PTPc_motif"/>
    <property type="match status" value="1"/>
</dbReference>
<dbReference type="PROSITE" id="PS00383">
    <property type="entry name" value="TYR_PHOSPHATASE_1"/>
    <property type="match status" value="1"/>
</dbReference>
<evidence type="ECO:0000256" key="1">
    <source>
        <dbReference type="SAM" id="MobiDB-lite"/>
    </source>
</evidence>
<dbReference type="Proteomes" id="UP001176961">
    <property type="component" value="Unassembled WGS sequence"/>
</dbReference>
<dbReference type="InterPro" id="IPR000242">
    <property type="entry name" value="PTP_cat"/>
</dbReference>
<dbReference type="PANTHER" id="PTHR46163">
    <property type="entry name" value="TYROSINE-PROTEIN PHOSPHATASE-RELATED"/>
    <property type="match status" value="1"/>
</dbReference>
<dbReference type="EMBL" id="CATQJL010000305">
    <property type="protein sequence ID" value="CAJ0603468.1"/>
    <property type="molecule type" value="Genomic_DNA"/>
</dbReference>
<evidence type="ECO:0000313" key="5">
    <source>
        <dbReference type="Proteomes" id="UP001176961"/>
    </source>
</evidence>
<evidence type="ECO:0008006" key="6">
    <source>
        <dbReference type="Google" id="ProtNLM"/>
    </source>
</evidence>
<dbReference type="Pfam" id="PF00102">
    <property type="entry name" value="Y_phosphatase"/>
    <property type="match status" value="1"/>
</dbReference>
<dbReference type="InterPro" id="IPR052782">
    <property type="entry name" value="Oocyte-zygote_transition_reg"/>
</dbReference>
<sequence>MVANFYDVHFASKQFHSSAAMFRGSRKKFGRDRTSLSMRLSRSQRSMRSTRTMSLAEDVTITDKSSKSAVKTATPGTKSASKEKVLVYRFVRRIMEKGARGLRTEFLSMKRVNNLALMRKFVQMNPKGKNRYKDVGCLDASRVKLLNCPEDEDYVHANYVSTPTCSRRFICTQAPLEKTCKDFWLMCIQDRVEFIVMLCNFFEKGARKCFPYYPTQGSLQFDDITVTYMGSTMVRFLCTTNAQVRITALAVERNGRRYKTKHLQWIDWPDRGVPPADSAIIQVLDIIKSTQAPIVVHCSAGVGRTGSFVMIQHILESLSLNQPIEESDKLLLKLRSQRANTIQTDQQYLFVHQVLLNYFQESQLLDARWKPYLDNFTRDYNRLVF</sequence>
<dbReference type="InterPro" id="IPR003595">
    <property type="entry name" value="Tyr_Pase_cat"/>
</dbReference>
<dbReference type="Gene3D" id="3.90.190.10">
    <property type="entry name" value="Protein tyrosine phosphatase superfamily"/>
    <property type="match status" value="1"/>
</dbReference>
<feature type="compositionally biased region" description="Low complexity" evidence="1">
    <location>
        <begin position="35"/>
        <end position="52"/>
    </location>
</feature>
<dbReference type="GO" id="GO:0004725">
    <property type="term" value="F:protein tyrosine phosphatase activity"/>
    <property type="evidence" value="ECO:0007669"/>
    <property type="project" value="InterPro"/>
</dbReference>
<dbReference type="InterPro" id="IPR029021">
    <property type="entry name" value="Prot-tyrosine_phosphatase-like"/>
</dbReference>
<accession>A0AA36MAL7</accession>
<feature type="region of interest" description="Disordered" evidence="1">
    <location>
        <begin position="33"/>
        <end position="52"/>
    </location>
</feature>
<gene>
    <name evidence="4" type="ORF">CYNAS_LOCUS15451</name>
</gene>
<dbReference type="PRINTS" id="PR00700">
    <property type="entry name" value="PRTYPHPHTASE"/>
</dbReference>
<reference evidence="4" key="1">
    <citation type="submission" date="2023-07" db="EMBL/GenBank/DDBJ databases">
        <authorList>
            <consortium name="CYATHOMIX"/>
        </authorList>
    </citation>
    <scope>NUCLEOTIDE SEQUENCE</scope>
    <source>
        <strain evidence="4">N/A</strain>
    </source>
</reference>
<dbReference type="CDD" id="cd00047">
    <property type="entry name" value="PTPc"/>
    <property type="match status" value="1"/>
</dbReference>
<proteinExistence type="predicted"/>
<feature type="domain" description="Tyrosine-protein phosphatase" evidence="2">
    <location>
        <begin position="127"/>
        <end position="358"/>
    </location>
</feature>
<evidence type="ECO:0000259" key="2">
    <source>
        <dbReference type="PROSITE" id="PS50055"/>
    </source>
</evidence>
<protein>
    <recommendedName>
        <fullName evidence="6">Protein-tyrosine phosphatase</fullName>
    </recommendedName>
</protein>
<keyword evidence="5" id="KW-1185">Reference proteome</keyword>
<dbReference type="InterPro" id="IPR000387">
    <property type="entry name" value="Tyr_Pase_dom"/>
</dbReference>
<name>A0AA36MAL7_CYLNA</name>
<dbReference type="PANTHER" id="PTHR46163:SF5">
    <property type="entry name" value="TYROSINE-PROTEIN PHOSPHATASE"/>
    <property type="match status" value="1"/>
</dbReference>
<organism evidence="4 5">
    <name type="scientific">Cylicocyclus nassatus</name>
    <name type="common">Nematode worm</name>
    <dbReference type="NCBI Taxonomy" id="53992"/>
    <lineage>
        <taxon>Eukaryota</taxon>
        <taxon>Metazoa</taxon>
        <taxon>Ecdysozoa</taxon>
        <taxon>Nematoda</taxon>
        <taxon>Chromadorea</taxon>
        <taxon>Rhabditida</taxon>
        <taxon>Rhabditina</taxon>
        <taxon>Rhabditomorpha</taxon>
        <taxon>Strongyloidea</taxon>
        <taxon>Strongylidae</taxon>
        <taxon>Cylicocyclus</taxon>
    </lineage>
</organism>
<evidence type="ECO:0000313" key="4">
    <source>
        <dbReference type="EMBL" id="CAJ0603468.1"/>
    </source>
</evidence>
<evidence type="ECO:0000259" key="3">
    <source>
        <dbReference type="PROSITE" id="PS50056"/>
    </source>
</evidence>